<dbReference type="KEGG" id="sus:Acid_2055"/>
<organism evidence="1">
    <name type="scientific">Solibacter usitatus (strain Ellin6076)</name>
    <dbReference type="NCBI Taxonomy" id="234267"/>
    <lineage>
        <taxon>Bacteria</taxon>
        <taxon>Pseudomonadati</taxon>
        <taxon>Acidobacteriota</taxon>
        <taxon>Terriglobia</taxon>
        <taxon>Bryobacterales</taxon>
        <taxon>Solibacteraceae</taxon>
        <taxon>Candidatus Solibacter</taxon>
    </lineage>
</organism>
<dbReference type="OrthoDB" id="9836822at2"/>
<dbReference type="STRING" id="234267.Acid_2055"/>
<gene>
    <name evidence="1" type="ordered locus">Acid_2055</name>
</gene>
<evidence type="ECO:0000313" key="1">
    <source>
        <dbReference type="EMBL" id="ABJ83045.1"/>
    </source>
</evidence>
<accession>Q026M4</accession>
<dbReference type="AlphaFoldDB" id="Q026M4"/>
<name>Q026M4_SOLUE</name>
<dbReference type="InParanoid" id="Q026M4"/>
<proteinExistence type="predicted"/>
<sequence length="169" mass="18594">MQTLTDLYRLAYFLTGKCDAGLDATLEAVDSTGDFFSGWMTAWSRRVVISKALAGIRDELTASARRTSVKRATTELPSRDWALSSGTKAAEFTRAILAIDWFPRCALLLSIFERMSVEDAATLLDATPELVRKGQAIGLQELTVNLARGQGWTSAEQVPYVMTGEMQHV</sequence>
<dbReference type="HOGENOM" id="CLU_1577484_0_0_0"/>
<dbReference type="EMBL" id="CP000473">
    <property type="protein sequence ID" value="ABJ83045.1"/>
    <property type="molecule type" value="Genomic_DNA"/>
</dbReference>
<protein>
    <submittedName>
        <fullName evidence="1">RNA polymerase, sigma-24 subunit, ECF subfamily</fullName>
    </submittedName>
</protein>
<reference evidence="1" key="1">
    <citation type="submission" date="2006-10" db="EMBL/GenBank/DDBJ databases">
        <title>Complete sequence of Solibacter usitatus Ellin6076.</title>
        <authorList>
            <consortium name="US DOE Joint Genome Institute"/>
            <person name="Copeland A."/>
            <person name="Lucas S."/>
            <person name="Lapidus A."/>
            <person name="Barry K."/>
            <person name="Detter J.C."/>
            <person name="Glavina del Rio T."/>
            <person name="Hammon N."/>
            <person name="Israni S."/>
            <person name="Dalin E."/>
            <person name="Tice H."/>
            <person name="Pitluck S."/>
            <person name="Thompson L.S."/>
            <person name="Brettin T."/>
            <person name="Bruce D."/>
            <person name="Han C."/>
            <person name="Tapia R."/>
            <person name="Gilna P."/>
            <person name="Schmutz J."/>
            <person name="Larimer F."/>
            <person name="Land M."/>
            <person name="Hauser L."/>
            <person name="Kyrpides N."/>
            <person name="Mikhailova N."/>
            <person name="Janssen P.H."/>
            <person name="Kuske C.R."/>
            <person name="Richardson P."/>
        </authorList>
    </citation>
    <scope>NUCLEOTIDE SEQUENCE</scope>
    <source>
        <strain evidence="1">Ellin6076</strain>
    </source>
</reference>